<dbReference type="Proteomes" id="UP000783796">
    <property type="component" value="Unassembled WGS sequence"/>
</dbReference>
<proteinExistence type="predicted"/>
<evidence type="ECO:0000313" key="1">
    <source>
        <dbReference type="EMBL" id="MBU3838299.1"/>
    </source>
</evidence>
<organism evidence="1 2">
    <name type="scientific">Candidatus Phocaeicola faecigallinarum</name>
    <dbReference type="NCBI Taxonomy" id="2838732"/>
    <lineage>
        <taxon>Bacteria</taxon>
        <taxon>Pseudomonadati</taxon>
        <taxon>Bacteroidota</taxon>
        <taxon>Bacteroidia</taxon>
        <taxon>Bacteroidales</taxon>
        <taxon>Bacteroidaceae</taxon>
        <taxon>Phocaeicola</taxon>
    </lineage>
</organism>
<protein>
    <submittedName>
        <fullName evidence="1">Uncharacterized protein</fullName>
    </submittedName>
</protein>
<dbReference type="AlphaFoldDB" id="A0A948TCB6"/>
<sequence>MRKYENLQYGDDELIRKSLDALADKTTGVEEYRNAFEMLGIELGRVLAHDVGDVSAEETMLVCASEDADWLAKGVENGFGKGKLPVSVYWNTRNTVYELENGEKIEISPIIKAYEEPIVKCRLLVVVKSIISSSCVVKTQLTRLIDRVHPEMIVIMAPVMYKDAQPNLLKEFPKEISSKFHFLQFAIDEEREGGEVIPGIGGMVYPRLGLGDLDKKNRYIPQMVKMRM</sequence>
<dbReference type="EMBL" id="JAHLFW010000070">
    <property type="protein sequence ID" value="MBU3838299.1"/>
    <property type="molecule type" value="Genomic_DNA"/>
</dbReference>
<evidence type="ECO:0000313" key="2">
    <source>
        <dbReference type="Proteomes" id="UP000783796"/>
    </source>
</evidence>
<gene>
    <name evidence="1" type="ORF">H9777_08320</name>
</gene>
<name>A0A948TCB6_9BACT</name>
<accession>A0A948TCB6</accession>
<reference evidence="1" key="2">
    <citation type="submission" date="2021-04" db="EMBL/GenBank/DDBJ databases">
        <authorList>
            <person name="Gilroy R."/>
        </authorList>
    </citation>
    <scope>NUCLEOTIDE SEQUENCE</scope>
    <source>
        <strain evidence="1">G4-2901</strain>
    </source>
</reference>
<reference evidence="1" key="1">
    <citation type="journal article" date="2021" name="PeerJ">
        <title>Extensive microbial diversity within the chicken gut microbiome revealed by metagenomics and culture.</title>
        <authorList>
            <person name="Gilroy R."/>
            <person name="Ravi A."/>
            <person name="Getino M."/>
            <person name="Pursley I."/>
            <person name="Horton D.L."/>
            <person name="Alikhan N.F."/>
            <person name="Baker D."/>
            <person name="Gharbi K."/>
            <person name="Hall N."/>
            <person name="Watson M."/>
            <person name="Adriaenssens E.M."/>
            <person name="Foster-Nyarko E."/>
            <person name="Jarju S."/>
            <person name="Secka A."/>
            <person name="Antonio M."/>
            <person name="Oren A."/>
            <person name="Chaudhuri R.R."/>
            <person name="La Ragione R."/>
            <person name="Hildebrand F."/>
            <person name="Pallen M.J."/>
        </authorList>
    </citation>
    <scope>NUCLEOTIDE SEQUENCE</scope>
    <source>
        <strain evidence="1">G4-2901</strain>
    </source>
</reference>
<comment type="caution">
    <text evidence="1">The sequence shown here is derived from an EMBL/GenBank/DDBJ whole genome shotgun (WGS) entry which is preliminary data.</text>
</comment>